<sequence>MAGSLQDIRLFVAAYEERSFTAAAQRENATQSGVSQHIRKLEERFRLSLFSRDKGRVCPTPAGDSYYRACLDVLRAHDAATKAVQGFVGGLEGELVVGLMPTMTRCVLAPALARFTEAHPNAAIRVVEGYSAALTQHVQAAELDFAIVPGTAGIAGVKSRLFTRTPEVLVASVRHAGRRNGEPVRTRELGPLRLVVPSRANTRRLSIESYFASNGIAIERLLELDAMLGTLDLVGRSEWVAVLPGIMMAADPEPGMHVINPLADPPLTLDLVLIEPARRILSPLASAFLGLLQEEAARVNARWDVPRPG</sequence>
<dbReference type="PROSITE" id="PS50931">
    <property type="entry name" value="HTH_LYSR"/>
    <property type="match status" value="1"/>
</dbReference>
<dbReference type="InterPro" id="IPR005119">
    <property type="entry name" value="LysR_subst-bd"/>
</dbReference>
<dbReference type="SUPFAM" id="SSF53850">
    <property type="entry name" value="Periplasmic binding protein-like II"/>
    <property type="match status" value="1"/>
</dbReference>
<evidence type="ECO:0000256" key="4">
    <source>
        <dbReference type="ARBA" id="ARBA00023163"/>
    </source>
</evidence>
<dbReference type="SUPFAM" id="SSF46785">
    <property type="entry name" value="Winged helix' DNA-binding domain"/>
    <property type="match status" value="1"/>
</dbReference>
<dbReference type="RefSeq" id="WP_171216475.1">
    <property type="nucleotide sequence ID" value="NZ_JABEPP010000001.1"/>
</dbReference>
<accession>A0A849I497</accession>
<evidence type="ECO:0000256" key="2">
    <source>
        <dbReference type="ARBA" id="ARBA00023015"/>
    </source>
</evidence>
<dbReference type="EMBL" id="JABEPP010000001">
    <property type="protein sequence ID" value="NNM70960.1"/>
    <property type="molecule type" value="Genomic_DNA"/>
</dbReference>
<evidence type="ECO:0000256" key="3">
    <source>
        <dbReference type="ARBA" id="ARBA00023125"/>
    </source>
</evidence>
<dbReference type="InterPro" id="IPR050950">
    <property type="entry name" value="HTH-type_LysR_regulators"/>
</dbReference>
<dbReference type="GO" id="GO:0003677">
    <property type="term" value="F:DNA binding"/>
    <property type="evidence" value="ECO:0007669"/>
    <property type="project" value="UniProtKB-KW"/>
</dbReference>
<dbReference type="Gene3D" id="3.40.190.290">
    <property type="match status" value="1"/>
</dbReference>
<dbReference type="CDD" id="cd05466">
    <property type="entry name" value="PBP2_LTTR_substrate"/>
    <property type="match status" value="1"/>
</dbReference>
<dbReference type="Pfam" id="PF00126">
    <property type="entry name" value="HTH_1"/>
    <property type="match status" value="1"/>
</dbReference>
<dbReference type="PANTHER" id="PTHR30419">
    <property type="entry name" value="HTH-TYPE TRANSCRIPTIONAL REGULATOR YBHD"/>
    <property type="match status" value="1"/>
</dbReference>
<dbReference type="PRINTS" id="PR00039">
    <property type="entry name" value="HTHLYSR"/>
</dbReference>
<keyword evidence="3" id="KW-0238">DNA-binding</keyword>
<dbReference type="Proteomes" id="UP000564885">
    <property type="component" value="Unassembled WGS sequence"/>
</dbReference>
<dbReference type="InterPro" id="IPR000847">
    <property type="entry name" value="LysR_HTH_N"/>
</dbReference>
<keyword evidence="2" id="KW-0805">Transcription regulation</keyword>
<dbReference type="GO" id="GO:0003700">
    <property type="term" value="F:DNA-binding transcription factor activity"/>
    <property type="evidence" value="ECO:0007669"/>
    <property type="project" value="InterPro"/>
</dbReference>
<protein>
    <submittedName>
        <fullName evidence="6">LysR family transcriptional regulator</fullName>
    </submittedName>
</protein>
<evidence type="ECO:0000259" key="5">
    <source>
        <dbReference type="PROSITE" id="PS50931"/>
    </source>
</evidence>
<dbReference type="InterPro" id="IPR036388">
    <property type="entry name" value="WH-like_DNA-bd_sf"/>
</dbReference>
<gene>
    <name evidence="6" type="ORF">HJG44_00935</name>
</gene>
<proteinExistence type="inferred from homology"/>
<keyword evidence="4" id="KW-0804">Transcription</keyword>
<dbReference type="FunFam" id="1.10.10.10:FF:000001">
    <property type="entry name" value="LysR family transcriptional regulator"/>
    <property type="match status" value="1"/>
</dbReference>
<comment type="caution">
    <text evidence="6">The sequence shown here is derived from an EMBL/GenBank/DDBJ whole genome shotgun (WGS) entry which is preliminary data.</text>
</comment>
<feature type="domain" description="HTH lysR-type" evidence="5">
    <location>
        <begin position="1"/>
        <end position="60"/>
    </location>
</feature>
<dbReference type="InterPro" id="IPR036390">
    <property type="entry name" value="WH_DNA-bd_sf"/>
</dbReference>
<comment type="similarity">
    <text evidence="1">Belongs to the LysR transcriptional regulatory family.</text>
</comment>
<dbReference type="GO" id="GO:0005829">
    <property type="term" value="C:cytosol"/>
    <property type="evidence" value="ECO:0007669"/>
    <property type="project" value="TreeGrafter"/>
</dbReference>
<dbReference type="Gene3D" id="1.10.10.10">
    <property type="entry name" value="Winged helix-like DNA-binding domain superfamily/Winged helix DNA-binding domain"/>
    <property type="match status" value="1"/>
</dbReference>
<evidence type="ECO:0000313" key="7">
    <source>
        <dbReference type="Proteomes" id="UP000564885"/>
    </source>
</evidence>
<organism evidence="6 7">
    <name type="scientific">Enterovirga aerilata</name>
    <dbReference type="NCBI Taxonomy" id="2730920"/>
    <lineage>
        <taxon>Bacteria</taxon>
        <taxon>Pseudomonadati</taxon>
        <taxon>Pseudomonadota</taxon>
        <taxon>Alphaproteobacteria</taxon>
        <taxon>Hyphomicrobiales</taxon>
        <taxon>Methylobacteriaceae</taxon>
        <taxon>Enterovirga</taxon>
    </lineage>
</organism>
<name>A0A849I497_9HYPH</name>
<evidence type="ECO:0000256" key="1">
    <source>
        <dbReference type="ARBA" id="ARBA00009437"/>
    </source>
</evidence>
<reference evidence="6 7" key="1">
    <citation type="submission" date="2020-04" db="EMBL/GenBank/DDBJ databases">
        <title>Enterovirga sp. isolate from soil.</title>
        <authorList>
            <person name="Chea S."/>
            <person name="Kim D.-U."/>
        </authorList>
    </citation>
    <scope>NUCLEOTIDE SEQUENCE [LARGE SCALE GENOMIC DNA]</scope>
    <source>
        <strain evidence="6 7">DB1703</strain>
    </source>
</reference>
<keyword evidence="7" id="KW-1185">Reference proteome</keyword>
<dbReference type="AlphaFoldDB" id="A0A849I497"/>
<evidence type="ECO:0000313" key="6">
    <source>
        <dbReference type="EMBL" id="NNM70960.1"/>
    </source>
</evidence>
<dbReference type="Pfam" id="PF03466">
    <property type="entry name" value="LysR_substrate"/>
    <property type="match status" value="1"/>
</dbReference>